<dbReference type="AlphaFoldDB" id="A0A9P6Q658"/>
<evidence type="ECO:0000313" key="7">
    <source>
        <dbReference type="Proteomes" id="UP000807716"/>
    </source>
</evidence>
<dbReference type="InterPro" id="IPR006145">
    <property type="entry name" value="PsdUridine_synth_RsuA/RluA"/>
</dbReference>
<dbReference type="GO" id="GO:0003723">
    <property type="term" value="F:RNA binding"/>
    <property type="evidence" value="ECO:0007669"/>
    <property type="project" value="UniProtKB-KW"/>
</dbReference>
<dbReference type="CDD" id="cd02557">
    <property type="entry name" value="PseudoU_synth_ScRIB2"/>
    <property type="match status" value="1"/>
</dbReference>
<evidence type="ECO:0000256" key="4">
    <source>
        <dbReference type="SAM" id="MobiDB-lite"/>
    </source>
</evidence>
<evidence type="ECO:0000256" key="3">
    <source>
        <dbReference type="RuleBase" id="RU362028"/>
    </source>
</evidence>
<protein>
    <recommendedName>
        <fullName evidence="3">Pseudouridine synthase</fullName>
        <ecNumber evidence="3">5.4.99.-</ecNumber>
    </recommendedName>
</protein>
<dbReference type="Pfam" id="PF00849">
    <property type="entry name" value="PseudoU_synth_2"/>
    <property type="match status" value="1"/>
</dbReference>
<feature type="active site" evidence="1">
    <location>
        <position position="254"/>
    </location>
</feature>
<evidence type="ECO:0000256" key="1">
    <source>
        <dbReference type="PIRSR" id="PIRSR606225-1"/>
    </source>
</evidence>
<organism evidence="6 7">
    <name type="scientific">Actinomortierella ambigua</name>
    <dbReference type="NCBI Taxonomy" id="1343610"/>
    <lineage>
        <taxon>Eukaryota</taxon>
        <taxon>Fungi</taxon>
        <taxon>Fungi incertae sedis</taxon>
        <taxon>Mucoromycota</taxon>
        <taxon>Mortierellomycotina</taxon>
        <taxon>Mortierellomycetes</taxon>
        <taxon>Mortierellales</taxon>
        <taxon>Mortierellaceae</taxon>
        <taxon>Actinomortierella</taxon>
    </lineage>
</organism>
<dbReference type="InterPro" id="IPR006224">
    <property type="entry name" value="PsdUridine_synth_RluA-like_CS"/>
</dbReference>
<keyword evidence="3" id="KW-0413">Isomerase</keyword>
<dbReference type="InterPro" id="IPR020103">
    <property type="entry name" value="PsdUridine_synth_cat_dom_sf"/>
</dbReference>
<comment type="function">
    <text evidence="3">Responsible for synthesis of pseudouridine from uracil.</text>
</comment>
<dbReference type="GO" id="GO:0009982">
    <property type="term" value="F:pseudouridine synthase activity"/>
    <property type="evidence" value="ECO:0007669"/>
    <property type="project" value="InterPro"/>
</dbReference>
<name>A0A9P6Q658_9FUNG</name>
<feature type="compositionally biased region" description="Low complexity" evidence="4">
    <location>
        <begin position="43"/>
        <end position="59"/>
    </location>
</feature>
<dbReference type="GO" id="GO:0000455">
    <property type="term" value="P:enzyme-directed rRNA pseudouridine synthesis"/>
    <property type="evidence" value="ECO:0007669"/>
    <property type="project" value="TreeGrafter"/>
</dbReference>
<dbReference type="PANTHER" id="PTHR21600">
    <property type="entry name" value="MITOCHONDRIAL RNA PSEUDOURIDINE SYNTHASE"/>
    <property type="match status" value="1"/>
</dbReference>
<accession>A0A9P6Q658</accession>
<comment type="caution">
    <text evidence="6">The sequence shown here is derived from an EMBL/GenBank/DDBJ whole genome shotgun (WGS) entry which is preliminary data.</text>
</comment>
<keyword evidence="7" id="KW-1185">Reference proteome</keyword>
<dbReference type="PROSITE" id="PS01129">
    <property type="entry name" value="PSI_RLU"/>
    <property type="match status" value="1"/>
</dbReference>
<feature type="region of interest" description="Disordered" evidence="4">
    <location>
        <begin position="43"/>
        <end position="99"/>
    </location>
</feature>
<reference evidence="6" key="1">
    <citation type="journal article" date="2020" name="Fungal Divers.">
        <title>Resolving the Mortierellaceae phylogeny through synthesis of multi-gene phylogenetics and phylogenomics.</title>
        <authorList>
            <person name="Vandepol N."/>
            <person name="Liber J."/>
            <person name="Desiro A."/>
            <person name="Na H."/>
            <person name="Kennedy M."/>
            <person name="Barry K."/>
            <person name="Grigoriev I.V."/>
            <person name="Miller A.N."/>
            <person name="O'Donnell K."/>
            <person name="Stajich J.E."/>
            <person name="Bonito G."/>
        </authorList>
    </citation>
    <scope>NUCLEOTIDE SEQUENCE</scope>
    <source>
        <strain evidence="6">BC1065</strain>
    </source>
</reference>
<dbReference type="Gene3D" id="3.30.2350.10">
    <property type="entry name" value="Pseudouridine synthase"/>
    <property type="match status" value="1"/>
</dbReference>
<dbReference type="NCBIfam" id="TIGR00005">
    <property type="entry name" value="rluA_subfam"/>
    <property type="match status" value="1"/>
</dbReference>
<keyword evidence="2" id="KW-0694">RNA-binding</keyword>
<dbReference type="InterPro" id="IPR006225">
    <property type="entry name" value="PsdUridine_synth_RluC/D"/>
</dbReference>
<proteinExistence type="inferred from homology"/>
<dbReference type="Proteomes" id="UP000807716">
    <property type="component" value="Unassembled WGS sequence"/>
</dbReference>
<dbReference type="SUPFAM" id="SSF55120">
    <property type="entry name" value="Pseudouridine synthase"/>
    <property type="match status" value="1"/>
</dbReference>
<dbReference type="EMBL" id="JAAAJB010000250">
    <property type="protein sequence ID" value="KAG0260382.1"/>
    <property type="molecule type" value="Genomic_DNA"/>
</dbReference>
<feature type="compositionally biased region" description="Basic residues" evidence="4">
    <location>
        <begin position="75"/>
        <end position="86"/>
    </location>
</feature>
<sequence>MLIRLLTHPRLLRIPAASTTTRFFSMSSQTLSEAIAQQDTQEVPAVNNTNTTTATVSPSKQDPAGDSKETTVHVGSKRHKESKHNHYGGQQLNKKKKYKIDPTENEESLKNAEYFFENGLRKVRPYFYRYQTYAKGRWLGRELIEVMNTEFRDRDTKYYEKAIKDGLITINGNTVTGSYIMRNSDVLEHSIHRHEPPVADSAVKVVLDQDGVLVVDKPSSIPVHPSGRYRHNTILHILMKEQGYKFLYPANRLDRLTSGLMLIAKSVEKARDIETMMRQCEIHKQYICKVRGEFPSGVTECHESIKVACFKLTLSVVHPEGKQCSTIFERLQYDKETNTSIVLAKPITGRTHQIRVHLQFLGHPIANDPLYHNTSIWGPTNGQGGVSAEMEKAVVAKFNERVDQEDEFDLALAEDSVGLVEVENSQAGFCAICRQPNKPDPAPEKRGMYLHAWKYRTKDWSYETTLPAWASGAAKDAAAATLSTLSVESAPIEAE</sequence>
<evidence type="ECO:0000313" key="6">
    <source>
        <dbReference type="EMBL" id="KAG0260382.1"/>
    </source>
</evidence>
<comment type="similarity">
    <text evidence="3">Belongs to the pseudouridine synthase RluA family.</text>
</comment>
<gene>
    <name evidence="6" type="ORF">DFQ27_003574</name>
</gene>
<dbReference type="PANTHER" id="PTHR21600:SF40">
    <property type="entry name" value="PSEUDOURIDYLATE SYNTHASE RPUSD2"/>
    <property type="match status" value="1"/>
</dbReference>
<comment type="catalytic activity">
    <reaction evidence="3">
        <text>a uridine in RNA = a pseudouridine in RNA</text>
        <dbReference type="Rhea" id="RHEA:48348"/>
        <dbReference type="Rhea" id="RHEA-COMP:12068"/>
        <dbReference type="Rhea" id="RHEA-COMP:12069"/>
        <dbReference type="ChEBI" id="CHEBI:65314"/>
        <dbReference type="ChEBI" id="CHEBI:65315"/>
    </reaction>
</comment>
<dbReference type="EC" id="5.4.99.-" evidence="3"/>
<dbReference type="OrthoDB" id="424794at2759"/>
<dbReference type="InterPro" id="IPR050188">
    <property type="entry name" value="RluA_PseudoU_synthase"/>
</dbReference>
<dbReference type="PROSITE" id="PS50889">
    <property type="entry name" value="S4"/>
    <property type="match status" value="1"/>
</dbReference>
<evidence type="ECO:0000259" key="5">
    <source>
        <dbReference type="Pfam" id="PF00849"/>
    </source>
</evidence>
<evidence type="ECO:0000256" key="2">
    <source>
        <dbReference type="PROSITE-ProRule" id="PRU00182"/>
    </source>
</evidence>
<feature type="domain" description="Pseudouridine synthase RsuA/RluA-like" evidence="5">
    <location>
        <begin position="212"/>
        <end position="359"/>
    </location>
</feature>